<gene>
    <name evidence="1" type="ORF">ACFOM9_07900</name>
</gene>
<dbReference type="EMBL" id="JBHRYF010000004">
    <property type="protein sequence ID" value="MFC3659990.1"/>
    <property type="molecule type" value="Genomic_DNA"/>
</dbReference>
<comment type="caution">
    <text evidence="1">The sequence shown here is derived from an EMBL/GenBank/DDBJ whole genome shotgun (WGS) entry which is preliminary data.</text>
</comment>
<name>A0ABV7USM5_9GAMM</name>
<evidence type="ECO:0000313" key="2">
    <source>
        <dbReference type="Proteomes" id="UP001595724"/>
    </source>
</evidence>
<organism evidence="1 2">
    <name type="scientific">Luteimonas notoginsengisoli</name>
    <dbReference type="NCBI Taxonomy" id="1578200"/>
    <lineage>
        <taxon>Bacteria</taxon>
        <taxon>Pseudomonadati</taxon>
        <taxon>Pseudomonadota</taxon>
        <taxon>Gammaproteobacteria</taxon>
        <taxon>Lysobacterales</taxon>
        <taxon>Lysobacteraceae</taxon>
        <taxon>Luteimonas</taxon>
    </lineage>
</organism>
<evidence type="ECO:0000313" key="1">
    <source>
        <dbReference type="EMBL" id="MFC3659990.1"/>
    </source>
</evidence>
<dbReference type="Proteomes" id="UP001595724">
    <property type="component" value="Unassembled WGS sequence"/>
</dbReference>
<reference evidence="2" key="1">
    <citation type="journal article" date="2019" name="Int. J. Syst. Evol. Microbiol.">
        <title>The Global Catalogue of Microorganisms (GCM) 10K type strain sequencing project: providing services to taxonomists for standard genome sequencing and annotation.</title>
        <authorList>
            <consortium name="The Broad Institute Genomics Platform"/>
            <consortium name="The Broad Institute Genome Sequencing Center for Infectious Disease"/>
            <person name="Wu L."/>
            <person name="Ma J."/>
        </authorList>
    </citation>
    <scope>NUCLEOTIDE SEQUENCE [LARGE SCALE GENOMIC DNA]</scope>
    <source>
        <strain evidence="2">KCTC 42211</strain>
    </source>
</reference>
<sequence>MNIEEVTAAGVEILHLLQDYHRPPAHREMLIDPILYAFMKGRFGAVTRQHHVSVYGSQKPKRIDFRVGGTNPSVMELAVRSPLGSGSLLGGPNTSELRKLCKVSTTQAKLRVLLLIDLYTNHYTKGDLQASYDVVHAGPGKFKRCPVRVVYVHMNNRFNFCWSPYK</sequence>
<protein>
    <submittedName>
        <fullName evidence="1">Uncharacterized protein</fullName>
    </submittedName>
</protein>
<accession>A0ABV7USM5</accession>
<proteinExistence type="predicted"/>
<keyword evidence="2" id="KW-1185">Reference proteome</keyword>